<organism evidence="2 3">
    <name type="scientific">Lederbergia citri</name>
    <dbReference type="NCBI Taxonomy" id="2833580"/>
    <lineage>
        <taxon>Bacteria</taxon>
        <taxon>Bacillati</taxon>
        <taxon>Bacillota</taxon>
        <taxon>Bacilli</taxon>
        <taxon>Bacillales</taxon>
        <taxon>Bacillaceae</taxon>
        <taxon>Lederbergia</taxon>
    </lineage>
</organism>
<dbReference type="RefSeq" id="WP_213125561.1">
    <property type="nucleotide sequence ID" value="NZ_JAGYPG010000002.1"/>
</dbReference>
<dbReference type="EMBL" id="JAGYPG010000002">
    <property type="protein sequence ID" value="MBS4196426.1"/>
    <property type="molecule type" value="Genomic_DNA"/>
</dbReference>
<dbReference type="AlphaFoldDB" id="A0A942TGM9"/>
<gene>
    <name evidence="2" type="ORF">KHA97_15275</name>
</gene>
<evidence type="ECO:0000313" key="3">
    <source>
        <dbReference type="Proteomes" id="UP000681414"/>
    </source>
</evidence>
<keyword evidence="1" id="KW-0472">Membrane</keyword>
<protein>
    <recommendedName>
        <fullName evidence="4">Tetratricopeptide repeat protein</fullName>
    </recommendedName>
</protein>
<name>A0A942TGM9_9BACI</name>
<accession>A0A942TGM9</accession>
<evidence type="ECO:0000313" key="2">
    <source>
        <dbReference type="EMBL" id="MBS4196426.1"/>
    </source>
</evidence>
<proteinExistence type="predicted"/>
<keyword evidence="1" id="KW-1133">Transmembrane helix</keyword>
<dbReference type="Proteomes" id="UP000681414">
    <property type="component" value="Unassembled WGS sequence"/>
</dbReference>
<evidence type="ECO:0000256" key="1">
    <source>
        <dbReference type="SAM" id="Phobius"/>
    </source>
</evidence>
<sequence length="287" mass="33717">MFKWLILYYLFCLVYGFFLILKNRENGFIKTIIITFFPVIGFLLSYLLFKSQNNEKNENTNEEKSDEFLLLPQSTEIQVEREINIIPFQDALLSNDNNLKREMLIDSLKNGVKDIGVLNKAIKSDDTETAHYAATAIMEIQRKYVTALHDLMKRLEESPFDYEVMDRYAETLKKYVDSGMIDQETKIQYQMQFSDLLENLLNSPLRCKQYFVDKINCDVELGNFKKAQFYSQQFIEAYPLDEASYLTAMKVYYAVQNRKKLAEILNTLRKTPIQLSPKGLKALHFWS</sequence>
<feature type="transmembrane region" description="Helical" evidence="1">
    <location>
        <begin position="28"/>
        <end position="49"/>
    </location>
</feature>
<reference evidence="2 3" key="1">
    <citation type="submission" date="2021-05" db="EMBL/GenBank/DDBJ databases">
        <title>Novel Bacillus species.</title>
        <authorList>
            <person name="Liu G."/>
        </authorList>
    </citation>
    <scope>NUCLEOTIDE SEQUENCE [LARGE SCALE GENOMIC DNA]</scope>
    <source>
        <strain evidence="3">FJAT-49780</strain>
    </source>
</reference>
<feature type="transmembrane region" description="Helical" evidence="1">
    <location>
        <begin position="6"/>
        <end position="21"/>
    </location>
</feature>
<evidence type="ECO:0008006" key="4">
    <source>
        <dbReference type="Google" id="ProtNLM"/>
    </source>
</evidence>
<keyword evidence="3" id="KW-1185">Reference proteome</keyword>
<comment type="caution">
    <text evidence="2">The sequence shown here is derived from an EMBL/GenBank/DDBJ whole genome shotgun (WGS) entry which is preliminary data.</text>
</comment>
<keyword evidence="1" id="KW-0812">Transmembrane</keyword>